<evidence type="ECO:0000256" key="21">
    <source>
        <dbReference type="ARBA" id="ARBA00048338"/>
    </source>
</evidence>
<evidence type="ECO:0000256" key="2">
    <source>
        <dbReference type="ARBA" id="ARBA00006528"/>
    </source>
</evidence>
<dbReference type="AlphaFoldDB" id="A0A3B3X6R3"/>
<evidence type="ECO:0000256" key="31">
    <source>
        <dbReference type="ARBA" id="ARBA00082917"/>
    </source>
</evidence>
<comment type="catalytic activity">
    <reaction evidence="17">
        <text>tauroursodeoxycholate(out) + 2 Na(+)(out) = tauroursodeoxycholate(in) + 2 Na(+)(in)</text>
        <dbReference type="Rhea" id="RHEA:71927"/>
        <dbReference type="ChEBI" id="CHEBI:29101"/>
        <dbReference type="ChEBI" id="CHEBI:132028"/>
    </reaction>
</comment>
<feature type="region of interest" description="Disordered" evidence="32">
    <location>
        <begin position="358"/>
        <end position="399"/>
    </location>
</feature>
<evidence type="ECO:0000256" key="20">
    <source>
        <dbReference type="ARBA" id="ARBA00048327"/>
    </source>
</evidence>
<keyword evidence="13" id="KW-0739">Sodium transport</keyword>
<evidence type="ECO:0000256" key="24">
    <source>
        <dbReference type="ARBA" id="ARBA00052374"/>
    </source>
</evidence>
<comment type="catalytic activity">
    <reaction evidence="15">
        <text>cholate(out) + 2 Na(+)(out) = cholate(in) + 2 Na(+)(in)</text>
        <dbReference type="Rhea" id="RHEA:71911"/>
        <dbReference type="ChEBI" id="CHEBI:29101"/>
        <dbReference type="ChEBI" id="CHEBI:29747"/>
    </reaction>
</comment>
<name>A0A3B3X6R3_9TELE</name>
<comment type="catalytic activity">
    <reaction evidence="16">
        <text>tauroallocholate(out) + 2 Na(+)(out) = tauroallocholate(in) + 2 Na(+)(in)</text>
        <dbReference type="Rhea" id="RHEA:51840"/>
        <dbReference type="ChEBI" id="CHEBI:29101"/>
        <dbReference type="ChEBI" id="CHEBI:191406"/>
    </reaction>
</comment>
<feature type="transmembrane region" description="Helical" evidence="33">
    <location>
        <begin position="78"/>
        <end position="100"/>
    </location>
</feature>
<proteinExistence type="inferred from homology"/>
<evidence type="ECO:0000256" key="4">
    <source>
        <dbReference type="ARBA" id="ARBA00022475"/>
    </source>
</evidence>
<dbReference type="Ensembl" id="ENSPMET00000017568.1">
    <property type="protein sequence ID" value="ENSPMEP00000010660.1"/>
    <property type="gene ID" value="ENSPMEG00000012710.1"/>
</dbReference>
<keyword evidence="6" id="KW-0769">Symport</keyword>
<keyword evidence="7 33" id="KW-1133">Transmembrane helix</keyword>
<feature type="transmembrane region" description="Helical" evidence="33">
    <location>
        <begin position="106"/>
        <end position="128"/>
    </location>
</feature>
<feature type="transmembrane region" description="Helical" evidence="33">
    <location>
        <begin position="237"/>
        <end position="259"/>
    </location>
</feature>
<evidence type="ECO:0000256" key="16">
    <source>
        <dbReference type="ARBA" id="ARBA00047311"/>
    </source>
</evidence>
<keyword evidence="11 33" id="KW-0472">Membrane</keyword>
<evidence type="ECO:0000256" key="14">
    <source>
        <dbReference type="ARBA" id="ARBA00034215"/>
    </source>
</evidence>
<evidence type="ECO:0000256" key="6">
    <source>
        <dbReference type="ARBA" id="ARBA00022847"/>
    </source>
</evidence>
<comment type="catalytic activity">
    <reaction evidence="18">
        <text>taurodeoxycholate(out) + 2 Na(+)(out) = taurodeoxycholate(in) + 2 Na(+)(in)</text>
        <dbReference type="Rhea" id="RHEA:72087"/>
        <dbReference type="ChEBI" id="CHEBI:29101"/>
        <dbReference type="ChEBI" id="CHEBI:36261"/>
    </reaction>
</comment>
<comment type="similarity">
    <text evidence="2">Belongs to the bile acid:sodium symporter (BASS) (TC 2.A.28) family.</text>
</comment>
<evidence type="ECO:0000256" key="17">
    <source>
        <dbReference type="ARBA" id="ARBA00047596"/>
    </source>
</evidence>
<dbReference type="Gene3D" id="1.20.1530.20">
    <property type="match status" value="1"/>
</dbReference>
<evidence type="ECO:0000256" key="22">
    <source>
        <dbReference type="ARBA" id="ARBA00049276"/>
    </source>
</evidence>
<evidence type="ECO:0000313" key="35">
    <source>
        <dbReference type="Proteomes" id="UP000261480"/>
    </source>
</evidence>
<comment type="catalytic activity">
    <reaction evidence="19">
        <text>tauro-beta-muricholate(out) + 2 Na(+)(out) = tauro-beta-muricholate(in) + 2 Na(+)(in)</text>
        <dbReference type="Rhea" id="RHEA:72179"/>
        <dbReference type="ChEBI" id="CHEBI:29101"/>
        <dbReference type="ChEBI" id="CHEBI:133064"/>
    </reaction>
</comment>
<evidence type="ECO:0000256" key="29">
    <source>
        <dbReference type="ARBA" id="ARBA00075246"/>
    </source>
</evidence>
<keyword evidence="10" id="KW-0406">Ion transport</keyword>
<evidence type="ECO:0000256" key="25">
    <source>
        <dbReference type="ARBA" id="ARBA00052405"/>
    </source>
</evidence>
<evidence type="ECO:0000256" key="10">
    <source>
        <dbReference type="ARBA" id="ARBA00023065"/>
    </source>
</evidence>
<evidence type="ECO:0000256" key="19">
    <source>
        <dbReference type="ARBA" id="ARBA00048013"/>
    </source>
</evidence>
<keyword evidence="9" id="KW-0445">Lipid transport</keyword>
<dbReference type="PANTHER" id="PTHR10361:SF40">
    <property type="entry name" value="HEPATIC SODIUM_BILE ACID COTRANSPORTER"/>
    <property type="match status" value="1"/>
</dbReference>
<dbReference type="FunFam" id="1.20.1530.20:FF:000016">
    <property type="entry name" value="Solute carrier family 10 member 1"/>
    <property type="match status" value="1"/>
</dbReference>
<dbReference type="NCBIfam" id="TIGR00841">
    <property type="entry name" value="bass"/>
    <property type="match status" value="1"/>
</dbReference>
<evidence type="ECO:0000256" key="11">
    <source>
        <dbReference type="ARBA" id="ARBA00023136"/>
    </source>
</evidence>
<organism evidence="34 35">
    <name type="scientific">Poecilia mexicana</name>
    <dbReference type="NCBI Taxonomy" id="48701"/>
    <lineage>
        <taxon>Eukaryota</taxon>
        <taxon>Metazoa</taxon>
        <taxon>Chordata</taxon>
        <taxon>Craniata</taxon>
        <taxon>Vertebrata</taxon>
        <taxon>Euteleostomi</taxon>
        <taxon>Actinopterygii</taxon>
        <taxon>Neopterygii</taxon>
        <taxon>Teleostei</taxon>
        <taxon>Neoteleostei</taxon>
        <taxon>Acanthomorphata</taxon>
        <taxon>Ovalentaria</taxon>
        <taxon>Atherinomorphae</taxon>
        <taxon>Cyprinodontiformes</taxon>
        <taxon>Poeciliidae</taxon>
        <taxon>Poeciliinae</taxon>
        <taxon>Poecilia</taxon>
    </lineage>
</organism>
<evidence type="ECO:0000256" key="18">
    <source>
        <dbReference type="ARBA" id="ARBA00047743"/>
    </source>
</evidence>
<evidence type="ECO:0000313" key="34">
    <source>
        <dbReference type="Ensembl" id="ENSPMEP00000010660.1"/>
    </source>
</evidence>
<feature type="transmembrane region" description="Helical" evidence="33">
    <location>
        <begin position="280"/>
        <end position="300"/>
    </location>
</feature>
<evidence type="ECO:0000256" key="1">
    <source>
        <dbReference type="ARBA" id="ARBA00004651"/>
    </source>
</evidence>
<keyword evidence="35" id="KW-1185">Reference proteome</keyword>
<dbReference type="InterPro" id="IPR002657">
    <property type="entry name" value="BilAc:Na_symport/Acr3"/>
</dbReference>
<evidence type="ECO:0000256" key="12">
    <source>
        <dbReference type="ARBA" id="ARBA00023180"/>
    </source>
</evidence>
<keyword evidence="3" id="KW-0813">Transport</keyword>
<evidence type="ECO:0000256" key="3">
    <source>
        <dbReference type="ARBA" id="ARBA00022448"/>
    </source>
</evidence>
<dbReference type="GO" id="GO:0005886">
    <property type="term" value="C:plasma membrane"/>
    <property type="evidence" value="ECO:0007669"/>
    <property type="project" value="UniProtKB-SubCell"/>
</dbReference>
<dbReference type="InterPro" id="IPR038770">
    <property type="entry name" value="Na+/solute_symporter_sf"/>
</dbReference>
<accession>A0A3B3X6R3</accession>
<sequence length="399" mass="42375">MGGTENPFSDPDFLKNDDFSPNLTATNTSLLYPSLLSPVMDKTINIIMITVLLIVMVSLGCTMEVTKIKDHILKPKGVAIAILSQYGIMPLTAFCLTKGFQLSEATAVVILICGCCPGGALSNILALAIKGDMNLSIVMTSCSTLLALAMMPLLLYLYCHGFSNLQKAVPYVGIVTSLVAILVPCGAGILINYFRPQYSKIITKVGLCVLMISILVICIISIVEIGSSLLTMLSPPLMAIAVLLPLIGYAFGYIISWVFRLTQPERRTVAMETGCQNIQLCATVVKVAFPPAVIGPMYLFPLVLGFFQVAEAALLIVLFRCYHWFTTKGKGETRAARRRAAAGAGAVVGLGGTSGTSGGAGLGAAAGTRARAGRAVRTGTASRPKRTEIRQLGWKNGDD</sequence>
<reference evidence="34" key="1">
    <citation type="submission" date="2025-08" db="UniProtKB">
        <authorList>
            <consortium name="Ensembl"/>
        </authorList>
    </citation>
    <scope>IDENTIFICATION</scope>
</reference>
<evidence type="ECO:0000256" key="7">
    <source>
        <dbReference type="ARBA" id="ARBA00022989"/>
    </source>
</evidence>
<evidence type="ECO:0000256" key="23">
    <source>
        <dbReference type="ARBA" id="ARBA00051799"/>
    </source>
</evidence>
<reference evidence="34" key="2">
    <citation type="submission" date="2025-09" db="UniProtKB">
        <authorList>
            <consortium name="Ensembl"/>
        </authorList>
    </citation>
    <scope>IDENTIFICATION</scope>
</reference>
<feature type="transmembrane region" description="Helical" evidence="33">
    <location>
        <begin position="205"/>
        <end position="225"/>
    </location>
</feature>
<comment type="function">
    <text evidence="26">As a major transporter of conjugated bile salts from plasma into the hepatocyte, it plays a key role in the enterohepatic circulation of bile salts necessary for the solubilization and absorption of dietary fat and fat-soluble vitamins. It is strictly dependent on the extracellular presence of sodium. It exhibits broad substrate specificity and transports various bile acids, such as taurocholate, cholate, as well as non-bile acid organic compounds, such as estrone sulfate. Works collaboratively with the ileal transporter (NTCP2), the organic solute transporter (OST), and the bile salt export pump (BSEP), to ensure efficacious biological recycling of bile acids during enterohepatic circulation.</text>
</comment>
<evidence type="ECO:0000256" key="8">
    <source>
        <dbReference type="ARBA" id="ARBA00023053"/>
    </source>
</evidence>
<comment type="catalytic activity">
    <reaction evidence="14">
        <text>glycocholate(out) + 2 Na(+)(out) = glycocholate(in) + 2 Na(+)(in)</text>
        <dbReference type="Rhea" id="RHEA:71935"/>
        <dbReference type="ChEBI" id="CHEBI:29101"/>
        <dbReference type="ChEBI" id="CHEBI:29746"/>
    </reaction>
</comment>
<evidence type="ECO:0000256" key="15">
    <source>
        <dbReference type="ARBA" id="ARBA00034231"/>
    </source>
</evidence>
<protein>
    <recommendedName>
        <fullName evidence="27">Hepatic sodium/bile acid cotransporter</fullName>
    </recommendedName>
    <alternativeName>
        <fullName evidence="29">Na(+)/bile acid cotransporter</fullName>
    </alternativeName>
    <alternativeName>
        <fullName evidence="28">Na(+)/taurocholate transport protein</fullName>
    </alternativeName>
    <alternativeName>
        <fullName evidence="30">Sodium/taurocholate cotransporting polypeptide</fullName>
    </alternativeName>
    <alternativeName>
        <fullName evidence="31">Solute carrier family 10 member 1</fullName>
    </alternativeName>
</protein>
<dbReference type="InterPro" id="IPR004710">
    <property type="entry name" value="Bilac:Na_transpt"/>
</dbReference>
<comment type="catalytic activity">
    <reaction evidence="23">
        <text>taurohyocholate(out) + 2 Na(+)(out) = taurohyocholate(in) + 2 Na(+)(in)</text>
        <dbReference type="Rhea" id="RHEA:72171"/>
        <dbReference type="ChEBI" id="CHEBI:29101"/>
        <dbReference type="ChEBI" id="CHEBI:58874"/>
    </reaction>
</comment>
<comment type="catalytic activity">
    <reaction evidence="25">
        <text>estrone 3-sulfate(out) + 2 Na(+)(out) = estrone 3-sulfate(in) + 2 Na(+)(in)</text>
        <dbReference type="Rhea" id="RHEA:71083"/>
        <dbReference type="ChEBI" id="CHEBI:29101"/>
        <dbReference type="ChEBI" id="CHEBI:60050"/>
    </reaction>
</comment>
<dbReference type="Proteomes" id="UP000261480">
    <property type="component" value="Unplaced"/>
</dbReference>
<feature type="compositionally biased region" description="Low complexity" evidence="32">
    <location>
        <begin position="365"/>
        <end position="382"/>
    </location>
</feature>
<dbReference type="Pfam" id="PF01758">
    <property type="entry name" value="SBF"/>
    <property type="match status" value="1"/>
</dbReference>
<evidence type="ECO:0000256" key="9">
    <source>
        <dbReference type="ARBA" id="ARBA00023055"/>
    </source>
</evidence>
<keyword evidence="12" id="KW-0325">Glycoprotein</keyword>
<feature type="transmembrane region" description="Helical" evidence="33">
    <location>
        <begin position="170"/>
        <end position="193"/>
    </location>
</feature>
<comment type="catalytic activity">
    <reaction evidence="24">
        <text>taurohyodeoxycholate(out) + 2 Na(+)(out) = taurohyodeoxycholate(in) + 2 Na(+)(in)</text>
        <dbReference type="Rhea" id="RHEA:72167"/>
        <dbReference type="ChEBI" id="CHEBI:29101"/>
        <dbReference type="ChEBI" id="CHEBI:191407"/>
    </reaction>
</comment>
<evidence type="ECO:0000256" key="5">
    <source>
        <dbReference type="ARBA" id="ARBA00022692"/>
    </source>
</evidence>
<evidence type="ECO:0000256" key="26">
    <source>
        <dbReference type="ARBA" id="ARBA00056510"/>
    </source>
</evidence>
<comment type="catalytic activity">
    <reaction evidence="21">
        <text>taurochenodeoxycholate(out) + 2 Na(+)(out) = taurochenodeoxycholate(in) + 2 Na(+)(in)</text>
        <dbReference type="Rhea" id="RHEA:71923"/>
        <dbReference type="ChEBI" id="CHEBI:9407"/>
        <dbReference type="ChEBI" id="CHEBI:29101"/>
    </reaction>
</comment>
<feature type="transmembrane region" description="Helical" evidence="33">
    <location>
        <begin position="135"/>
        <end position="158"/>
    </location>
</feature>
<dbReference type="GO" id="GO:0008508">
    <property type="term" value="F:bile acid:sodium symporter activity"/>
    <property type="evidence" value="ECO:0007669"/>
    <property type="project" value="TreeGrafter"/>
</dbReference>
<evidence type="ECO:0000256" key="27">
    <source>
        <dbReference type="ARBA" id="ARBA00073206"/>
    </source>
</evidence>
<dbReference type="PANTHER" id="PTHR10361">
    <property type="entry name" value="SODIUM-BILE ACID COTRANSPORTER"/>
    <property type="match status" value="1"/>
</dbReference>
<evidence type="ECO:0000256" key="33">
    <source>
        <dbReference type="SAM" id="Phobius"/>
    </source>
</evidence>
<comment type="subcellular location">
    <subcellularLocation>
        <location evidence="1">Cell membrane</location>
        <topology evidence="1">Multi-pass membrane protein</topology>
    </subcellularLocation>
</comment>
<keyword evidence="8" id="KW-0915">Sodium</keyword>
<evidence type="ECO:0000256" key="28">
    <source>
        <dbReference type="ARBA" id="ARBA00075177"/>
    </source>
</evidence>
<feature type="transmembrane region" description="Helical" evidence="33">
    <location>
        <begin position="306"/>
        <end position="325"/>
    </location>
</feature>
<dbReference type="STRING" id="48701.ENSPMEP00000010660"/>
<comment type="catalytic activity">
    <reaction evidence="20">
        <text>taurocholate(out) + 2 Na(+)(out) = taurocholate(in) + 2 Na(+)(in)</text>
        <dbReference type="Rhea" id="RHEA:71875"/>
        <dbReference type="ChEBI" id="CHEBI:29101"/>
        <dbReference type="ChEBI" id="CHEBI:36257"/>
    </reaction>
</comment>
<evidence type="ECO:0000256" key="32">
    <source>
        <dbReference type="SAM" id="MobiDB-lite"/>
    </source>
</evidence>
<evidence type="ECO:0000256" key="13">
    <source>
        <dbReference type="ARBA" id="ARBA00023201"/>
    </source>
</evidence>
<keyword evidence="5 33" id="KW-0812">Transmembrane</keyword>
<comment type="catalytic activity">
    <reaction evidence="22">
        <text>tauronorcholate(out) + 2 Na(+)(out) = tauronorcholate(in) + 2 Na(+)(in)</text>
        <dbReference type="Rhea" id="RHEA:71915"/>
        <dbReference type="ChEBI" id="CHEBI:29101"/>
        <dbReference type="ChEBI" id="CHEBI:191405"/>
    </reaction>
</comment>
<feature type="transmembrane region" description="Helical" evidence="33">
    <location>
        <begin position="44"/>
        <end position="66"/>
    </location>
</feature>
<evidence type="ECO:0000256" key="30">
    <source>
        <dbReference type="ARBA" id="ARBA00078029"/>
    </source>
</evidence>
<keyword evidence="4" id="KW-1003">Cell membrane</keyword>